<protein>
    <submittedName>
        <fullName evidence="2">Uncharacterized protein</fullName>
    </submittedName>
</protein>
<accession>A0A6J4I6I1</accession>
<proteinExistence type="predicted"/>
<feature type="region of interest" description="Disordered" evidence="1">
    <location>
        <begin position="177"/>
        <end position="199"/>
    </location>
</feature>
<evidence type="ECO:0000256" key="1">
    <source>
        <dbReference type="SAM" id="MobiDB-lite"/>
    </source>
</evidence>
<reference evidence="2" key="1">
    <citation type="submission" date="2020-02" db="EMBL/GenBank/DDBJ databases">
        <authorList>
            <person name="Meier V. D."/>
        </authorList>
    </citation>
    <scope>NUCLEOTIDE SEQUENCE</scope>
    <source>
        <strain evidence="2">AVDCRST_MAG42</strain>
    </source>
</reference>
<dbReference type="AlphaFoldDB" id="A0A6J4I6I1"/>
<name>A0A6J4I6I1_9BACT</name>
<dbReference type="EMBL" id="CADCTA010000068">
    <property type="protein sequence ID" value="CAA9242550.1"/>
    <property type="molecule type" value="Genomic_DNA"/>
</dbReference>
<evidence type="ECO:0000313" key="2">
    <source>
        <dbReference type="EMBL" id="CAA9242550.1"/>
    </source>
</evidence>
<sequence length="199" mass="22509">MIETVIPKINIDELMQRVRVEAAKLRSGGGRGTHAVTRTRGSTLPAVRVLPPPPRSVLLKPVDAKRERLDGMLREAQAKSDGNSRVPKMFRRFFRKQGGYNRLLIDSVALLGKTTAQLAKRVTELTTSIEPQNRWLRALAEYRQSDVNWMRAATQELTTLREEVSELRAQLEQLHEELQTRGSSDAQRGIRATQPDDSE</sequence>
<organism evidence="2">
    <name type="scientific">uncultured Chthoniobacterales bacterium</name>
    <dbReference type="NCBI Taxonomy" id="1836801"/>
    <lineage>
        <taxon>Bacteria</taxon>
        <taxon>Pseudomonadati</taxon>
        <taxon>Verrucomicrobiota</taxon>
        <taxon>Spartobacteria</taxon>
        <taxon>Chthoniobacterales</taxon>
        <taxon>environmental samples</taxon>
    </lineage>
</organism>
<gene>
    <name evidence="2" type="ORF">AVDCRST_MAG42-2099</name>
</gene>